<dbReference type="Pfam" id="PF01944">
    <property type="entry name" value="SpoIIM"/>
    <property type="match status" value="1"/>
</dbReference>
<dbReference type="PANTHER" id="PTHR35337:SF1">
    <property type="entry name" value="SLR1478 PROTEIN"/>
    <property type="match status" value="1"/>
</dbReference>
<protein>
    <submittedName>
        <fullName evidence="2">Stage II sporulation protein M</fullName>
    </submittedName>
</protein>
<dbReference type="EMBL" id="RBZW01000031">
    <property type="protein sequence ID" value="THE64600.1"/>
    <property type="molecule type" value="Genomic_DNA"/>
</dbReference>
<name>A0A4S3TLX5_9EURY</name>
<organism evidence="2 3">
    <name type="scientific">Salinadaptatus halalkaliphilus</name>
    <dbReference type="NCBI Taxonomy" id="2419781"/>
    <lineage>
        <taxon>Archaea</taxon>
        <taxon>Methanobacteriati</taxon>
        <taxon>Methanobacteriota</taxon>
        <taxon>Stenosarchaea group</taxon>
        <taxon>Halobacteria</taxon>
        <taxon>Halobacteriales</taxon>
        <taxon>Natrialbaceae</taxon>
        <taxon>Salinadaptatus</taxon>
    </lineage>
</organism>
<dbReference type="AlphaFoldDB" id="A0A4S3TLX5"/>
<feature type="transmembrane region" description="Helical" evidence="1">
    <location>
        <begin position="335"/>
        <end position="355"/>
    </location>
</feature>
<keyword evidence="1" id="KW-0472">Membrane</keyword>
<feature type="transmembrane region" description="Helical" evidence="1">
    <location>
        <begin position="24"/>
        <end position="50"/>
    </location>
</feature>
<gene>
    <name evidence="2" type="ORF">D8Y22_12290</name>
</gene>
<keyword evidence="1" id="KW-1133">Transmembrane helix</keyword>
<feature type="transmembrane region" description="Helical" evidence="1">
    <location>
        <begin position="428"/>
        <end position="458"/>
    </location>
</feature>
<feature type="transmembrane region" description="Helical" evidence="1">
    <location>
        <begin position="94"/>
        <end position="117"/>
    </location>
</feature>
<feature type="transmembrane region" description="Helical" evidence="1">
    <location>
        <begin position="274"/>
        <end position="293"/>
    </location>
</feature>
<keyword evidence="3" id="KW-1185">Reference proteome</keyword>
<dbReference type="RefSeq" id="WP_141464985.1">
    <property type="nucleotide sequence ID" value="NZ_RBZW01000031.1"/>
</dbReference>
<dbReference type="Proteomes" id="UP000318864">
    <property type="component" value="Unassembled WGS sequence"/>
</dbReference>
<proteinExistence type="predicted"/>
<dbReference type="PANTHER" id="PTHR35337">
    <property type="entry name" value="SLR1478 PROTEIN"/>
    <property type="match status" value="1"/>
</dbReference>
<dbReference type="OrthoDB" id="86288at2157"/>
<evidence type="ECO:0000256" key="1">
    <source>
        <dbReference type="SAM" id="Phobius"/>
    </source>
</evidence>
<feature type="transmembrane region" description="Helical" evidence="1">
    <location>
        <begin position="387"/>
        <end position="416"/>
    </location>
</feature>
<sequence>MSLSDSVAAVGAAFRRRPADFLPFYFLGAAIPAVVRVFPFVAIALSYVYLATTGRLEAFTEELTAIETEMPDPETEPEAFGDWLFEVSTAFEQILTPVVGLLLVSSILLFIVVYVVLDALVSATQLAACDGSLRDERGSVAGIAGFRQYGLQFLALYLLEIALWSAVFATVGIGTFVVAVVVGAASPLLAIPVVFLGLLFMLLLLAAIRALFAFAPVAVVVDDARTLESLSNTVGFVRGQPIDAAFYYALSVGSLLAISAVSGILALVDVVMTVSLLTIVVLFPALDLLKTALYSQYRGSLRPPATPERSVRSQFTRGCRRGWSEMVAFVRQTPLMHVAVVALGVVSFVGGWLAADPYTGVFPASIDARLESHIPPAAAIEFFGNNWFVAITTAFAGIALLIPALVSLVFNGVFIGAIARLETEPIELLAFIIPHGIVEIPAIFVASTLGIWLGLAWWRTYRGHADRESFADALERAFWVLIGVGLLLALAGFIEGFVSPYYFRLFL</sequence>
<reference evidence="2 3" key="1">
    <citation type="submission" date="2018-10" db="EMBL/GenBank/DDBJ databases">
        <title>Natronolimnobius sp. XQ-INN 246 isolated from Inner Mongolia Autonomous Region of China.</title>
        <authorList>
            <person name="Xue Q."/>
        </authorList>
    </citation>
    <scope>NUCLEOTIDE SEQUENCE [LARGE SCALE GENOMIC DNA]</scope>
    <source>
        <strain evidence="2 3">XQ-INN 246</strain>
    </source>
</reference>
<feature type="transmembrane region" description="Helical" evidence="1">
    <location>
        <begin position="478"/>
        <end position="503"/>
    </location>
</feature>
<dbReference type="InterPro" id="IPR002798">
    <property type="entry name" value="SpoIIM-like"/>
</dbReference>
<feature type="transmembrane region" description="Helical" evidence="1">
    <location>
        <begin position="245"/>
        <end position="268"/>
    </location>
</feature>
<comment type="caution">
    <text evidence="2">The sequence shown here is derived from an EMBL/GenBank/DDBJ whole genome shotgun (WGS) entry which is preliminary data.</text>
</comment>
<feature type="transmembrane region" description="Helical" evidence="1">
    <location>
        <begin position="154"/>
        <end position="182"/>
    </location>
</feature>
<evidence type="ECO:0000313" key="2">
    <source>
        <dbReference type="EMBL" id="THE64600.1"/>
    </source>
</evidence>
<feature type="transmembrane region" description="Helical" evidence="1">
    <location>
        <begin position="188"/>
        <end position="221"/>
    </location>
</feature>
<keyword evidence="1" id="KW-0812">Transmembrane</keyword>
<accession>A0A4S3TLX5</accession>
<evidence type="ECO:0000313" key="3">
    <source>
        <dbReference type="Proteomes" id="UP000318864"/>
    </source>
</evidence>